<reference evidence="3 4" key="1">
    <citation type="submission" date="2024-02" db="EMBL/GenBank/DDBJ databases">
        <authorList>
            <person name="Vignale AGUSTIN F."/>
            <person name="Sosa J E."/>
            <person name="Modenutti C."/>
        </authorList>
    </citation>
    <scope>NUCLEOTIDE SEQUENCE [LARGE SCALE GENOMIC DNA]</scope>
</reference>
<comment type="similarity">
    <text evidence="1">Belongs to the UDP-glycosyltransferase family.</text>
</comment>
<evidence type="ECO:0000256" key="2">
    <source>
        <dbReference type="ARBA" id="ARBA00022679"/>
    </source>
</evidence>
<keyword evidence="2" id="KW-0808">Transferase</keyword>
<dbReference type="PANTHER" id="PTHR48047">
    <property type="entry name" value="GLYCOSYLTRANSFERASE"/>
    <property type="match status" value="1"/>
</dbReference>
<dbReference type="AlphaFoldDB" id="A0ABC8SZQ0"/>
<dbReference type="PANTHER" id="PTHR48047:SF51">
    <property type="entry name" value="GLYCOSYLTRANSFERASE"/>
    <property type="match status" value="1"/>
</dbReference>
<accession>A0ABC8SZQ0</accession>
<evidence type="ECO:0000313" key="4">
    <source>
        <dbReference type="Proteomes" id="UP001642360"/>
    </source>
</evidence>
<dbReference type="Gene3D" id="3.40.50.2000">
    <property type="entry name" value="Glycogen Phosphorylase B"/>
    <property type="match status" value="2"/>
</dbReference>
<evidence type="ECO:0000313" key="3">
    <source>
        <dbReference type="EMBL" id="CAK9161336.1"/>
    </source>
</evidence>
<organism evidence="3 4">
    <name type="scientific">Ilex paraguariensis</name>
    <name type="common">yerba mate</name>
    <dbReference type="NCBI Taxonomy" id="185542"/>
    <lineage>
        <taxon>Eukaryota</taxon>
        <taxon>Viridiplantae</taxon>
        <taxon>Streptophyta</taxon>
        <taxon>Embryophyta</taxon>
        <taxon>Tracheophyta</taxon>
        <taxon>Spermatophyta</taxon>
        <taxon>Magnoliopsida</taxon>
        <taxon>eudicotyledons</taxon>
        <taxon>Gunneridae</taxon>
        <taxon>Pentapetalae</taxon>
        <taxon>asterids</taxon>
        <taxon>campanulids</taxon>
        <taxon>Aquifoliales</taxon>
        <taxon>Aquifoliaceae</taxon>
        <taxon>Ilex</taxon>
    </lineage>
</organism>
<protein>
    <submittedName>
        <fullName evidence="3">Uncharacterized protein</fullName>
    </submittedName>
</protein>
<gene>
    <name evidence="3" type="ORF">ILEXP_LOCUS30131</name>
</gene>
<dbReference type="GO" id="GO:0016740">
    <property type="term" value="F:transferase activity"/>
    <property type="evidence" value="ECO:0007669"/>
    <property type="project" value="UniProtKB-KW"/>
</dbReference>
<proteinExistence type="inferred from homology"/>
<dbReference type="Proteomes" id="UP001642360">
    <property type="component" value="Unassembled WGS sequence"/>
</dbReference>
<dbReference type="Pfam" id="PF00201">
    <property type="entry name" value="UDPGT"/>
    <property type="match status" value="1"/>
</dbReference>
<name>A0ABC8SZQ0_9AQUA</name>
<sequence length="170" mass="19945">MNSFYEIEPRYFDYWNRHCEPKAWRVGLGSLCLAEPPSIKFEFESENYQKPPYMQMQWLDQKVADGKSVLYVAFGNESELDDGFEERVKKRGILMRDWVDQREVLGHQSDQVFLSHCGWNSVIENKCAKVQILAWPMMAEQPLNARMVMEEIKIGLRVEISNESVKGFVK</sequence>
<evidence type="ECO:0000256" key="1">
    <source>
        <dbReference type="ARBA" id="ARBA00009995"/>
    </source>
</evidence>
<comment type="caution">
    <text evidence="3">The sequence shown here is derived from an EMBL/GenBank/DDBJ whole genome shotgun (WGS) entry which is preliminary data.</text>
</comment>
<dbReference type="InterPro" id="IPR002213">
    <property type="entry name" value="UDP_glucos_trans"/>
</dbReference>
<dbReference type="SUPFAM" id="SSF53756">
    <property type="entry name" value="UDP-Glycosyltransferase/glycogen phosphorylase"/>
    <property type="match status" value="1"/>
</dbReference>
<keyword evidence="4" id="KW-1185">Reference proteome</keyword>
<dbReference type="EMBL" id="CAUOFW020003658">
    <property type="protein sequence ID" value="CAK9161336.1"/>
    <property type="molecule type" value="Genomic_DNA"/>
</dbReference>